<dbReference type="NCBIfam" id="TIGR02436">
    <property type="entry name" value="four helix bundle protein"/>
    <property type="match status" value="1"/>
</dbReference>
<dbReference type="InterPro" id="IPR012657">
    <property type="entry name" value="23S_rRNA-intervening_sequence"/>
</dbReference>
<dbReference type="PANTHER" id="PTHR38471">
    <property type="entry name" value="FOUR HELIX BUNDLE PROTEIN"/>
    <property type="match status" value="1"/>
</dbReference>
<reference evidence="1 2" key="1">
    <citation type="submission" date="2018-10" db="EMBL/GenBank/DDBJ databases">
        <authorList>
            <person name="Chen X."/>
        </authorList>
    </citation>
    <scope>NUCLEOTIDE SEQUENCE [LARGE SCALE GENOMIC DNA]</scope>
    <source>
        <strain evidence="1 2">YIM 102668</strain>
    </source>
</reference>
<dbReference type="Proteomes" id="UP000275348">
    <property type="component" value="Unassembled WGS sequence"/>
</dbReference>
<gene>
    <name evidence="1" type="ORF">EAH69_11450</name>
</gene>
<dbReference type="Pfam" id="PF05635">
    <property type="entry name" value="23S_rRNA_IVP"/>
    <property type="match status" value="1"/>
</dbReference>
<dbReference type="OrthoDB" id="9811959at2"/>
<dbReference type="AlphaFoldDB" id="A0A3L9M2D2"/>
<proteinExistence type="predicted"/>
<protein>
    <submittedName>
        <fullName evidence="1">Four helix bundle protein</fullName>
    </submittedName>
</protein>
<keyword evidence="2" id="KW-1185">Reference proteome</keyword>
<name>A0A3L9M2D2_9FLAO</name>
<sequence>MNNLNDLKVWNKAVELSVEIYSLTTHFPEIEKFGLINQMRRASVSIASNIAEGAGRNSKKEFKQFLAISHGSSYELLTQLEISFMLKFCSEDEFLHLKNKIIEIQKMNFALQQKLITKD</sequence>
<evidence type="ECO:0000313" key="1">
    <source>
        <dbReference type="EMBL" id="RLZ07320.1"/>
    </source>
</evidence>
<dbReference type="Gene3D" id="1.20.1440.60">
    <property type="entry name" value="23S rRNA-intervening sequence"/>
    <property type="match status" value="1"/>
</dbReference>
<dbReference type="EMBL" id="RDOJ01000018">
    <property type="protein sequence ID" value="RLZ07320.1"/>
    <property type="molecule type" value="Genomic_DNA"/>
</dbReference>
<dbReference type="PANTHER" id="PTHR38471:SF2">
    <property type="entry name" value="FOUR HELIX BUNDLE PROTEIN"/>
    <property type="match status" value="1"/>
</dbReference>
<evidence type="ECO:0000313" key="2">
    <source>
        <dbReference type="Proteomes" id="UP000275348"/>
    </source>
</evidence>
<dbReference type="SUPFAM" id="SSF158446">
    <property type="entry name" value="IVS-encoded protein-like"/>
    <property type="match status" value="1"/>
</dbReference>
<organism evidence="1 2">
    <name type="scientific">Faecalibacter macacae</name>
    <dbReference type="NCBI Taxonomy" id="1859289"/>
    <lineage>
        <taxon>Bacteria</taxon>
        <taxon>Pseudomonadati</taxon>
        <taxon>Bacteroidota</taxon>
        <taxon>Flavobacteriia</taxon>
        <taxon>Flavobacteriales</taxon>
        <taxon>Weeksellaceae</taxon>
        <taxon>Faecalibacter</taxon>
    </lineage>
</organism>
<dbReference type="CDD" id="cd16377">
    <property type="entry name" value="23S_rRNA_IVP_like"/>
    <property type="match status" value="1"/>
</dbReference>
<dbReference type="InterPro" id="IPR036583">
    <property type="entry name" value="23S_rRNA_IVS_sf"/>
</dbReference>
<accession>A0A3L9M2D2</accession>
<comment type="caution">
    <text evidence="1">The sequence shown here is derived from an EMBL/GenBank/DDBJ whole genome shotgun (WGS) entry which is preliminary data.</text>
</comment>
<dbReference type="RefSeq" id="WP_121935345.1">
    <property type="nucleotide sequence ID" value="NZ_RDOJ01000018.1"/>
</dbReference>